<evidence type="ECO:0000313" key="2">
    <source>
        <dbReference type="EMBL" id="OGD99964.1"/>
    </source>
</evidence>
<keyword evidence="1" id="KW-0812">Transmembrane</keyword>
<sequence>MNPIPWFLLTLPKKYRKYAYAILAVITLYLGFLLVVNPIKQGNIGQVLIVVAIIGIFVISYWYGWKKASK</sequence>
<accession>A0A1F5H7E9</accession>
<dbReference type="AlphaFoldDB" id="A0A1F5H7E9"/>
<organism evidence="2 3">
    <name type="scientific">Candidatus Curtissbacteria bacterium RIFCSPHIGHO2_12_41_11</name>
    <dbReference type="NCBI Taxonomy" id="1797718"/>
    <lineage>
        <taxon>Bacteria</taxon>
        <taxon>Candidatus Curtissiibacteriota</taxon>
    </lineage>
</organism>
<feature type="transmembrane region" description="Helical" evidence="1">
    <location>
        <begin position="18"/>
        <end position="39"/>
    </location>
</feature>
<name>A0A1F5H7E9_9BACT</name>
<dbReference type="Proteomes" id="UP000178393">
    <property type="component" value="Unassembled WGS sequence"/>
</dbReference>
<evidence type="ECO:0000256" key="1">
    <source>
        <dbReference type="SAM" id="Phobius"/>
    </source>
</evidence>
<keyword evidence="1" id="KW-0472">Membrane</keyword>
<feature type="transmembrane region" description="Helical" evidence="1">
    <location>
        <begin position="45"/>
        <end position="64"/>
    </location>
</feature>
<comment type="caution">
    <text evidence="2">The sequence shown here is derived from an EMBL/GenBank/DDBJ whole genome shotgun (WGS) entry which is preliminary data.</text>
</comment>
<keyword evidence="1" id="KW-1133">Transmembrane helix</keyword>
<protein>
    <submittedName>
        <fullName evidence="2">Uncharacterized protein</fullName>
    </submittedName>
</protein>
<evidence type="ECO:0000313" key="3">
    <source>
        <dbReference type="Proteomes" id="UP000178393"/>
    </source>
</evidence>
<reference evidence="2 3" key="1">
    <citation type="journal article" date="2016" name="Nat. Commun.">
        <title>Thousands of microbial genomes shed light on interconnected biogeochemical processes in an aquifer system.</title>
        <authorList>
            <person name="Anantharaman K."/>
            <person name="Brown C.T."/>
            <person name="Hug L.A."/>
            <person name="Sharon I."/>
            <person name="Castelle C.J."/>
            <person name="Probst A.J."/>
            <person name="Thomas B.C."/>
            <person name="Singh A."/>
            <person name="Wilkins M.J."/>
            <person name="Karaoz U."/>
            <person name="Brodie E.L."/>
            <person name="Williams K.H."/>
            <person name="Hubbard S.S."/>
            <person name="Banfield J.F."/>
        </authorList>
    </citation>
    <scope>NUCLEOTIDE SEQUENCE [LARGE SCALE GENOMIC DNA]</scope>
</reference>
<gene>
    <name evidence="2" type="ORF">A2W45_02540</name>
</gene>
<proteinExistence type="predicted"/>
<dbReference type="EMBL" id="MFBH01000018">
    <property type="protein sequence ID" value="OGD99964.1"/>
    <property type="molecule type" value="Genomic_DNA"/>
</dbReference>